<dbReference type="AlphaFoldDB" id="A0A6J4HB62"/>
<feature type="non-terminal residue" evidence="1">
    <location>
        <position position="51"/>
    </location>
</feature>
<proteinExistence type="predicted"/>
<evidence type="ECO:0000313" key="1">
    <source>
        <dbReference type="EMBL" id="CAA9220094.1"/>
    </source>
</evidence>
<protein>
    <submittedName>
        <fullName evidence="1">Uncharacterized protein</fullName>
    </submittedName>
</protein>
<accession>A0A6J4HB62</accession>
<gene>
    <name evidence="1" type="ORF">AVDCRST_MAG50-435</name>
</gene>
<dbReference type="EMBL" id="CADCTF010000026">
    <property type="protein sequence ID" value="CAA9220094.1"/>
    <property type="molecule type" value="Genomic_DNA"/>
</dbReference>
<reference evidence="1" key="1">
    <citation type="submission" date="2020-02" db="EMBL/GenBank/DDBJ databases">
        <authorList>
            <person name="Meier V. D."/>
        </authorList>
    </citation>
    <scope>NUCLEOTIDE SEQUENCE</scope>
    <source>
        <strain evidence="1">AVDCRST_MAG50</strain>
    </source>
</reference>
<feature type="non-terminal residue" evidence="1">
    <location>
        <position position="1"/>
    </location>
</feature>
<name>A0A6J4HB62_9ACTN</name>
<organism evidence="1">
    <name type="scientific">uncultured Acidimicrobiales bacterium</name>
    <dbReference type="NCBI Taxonomy" id="310071"/>
    <lineage>
        <taxon>Bacteria</taxon>
        <taxon>Bacillati</taxon>
        <taxon>Actinomycetota</taxon>
        <taxon>Acidimicrobiia</taxon>
        <taxon>Acidimicrobiales</taxon>
        <taxon>environmental samples</taxon>
    </lineage>
</organism>
<sequence>WTPSSSSWTASASVEAPRWHEGRLWYSDFFRRAIYTVSASGDRKAMFADLD</sequence>